<dbReference type="SUPFAM" id="SSF101898">
    <property type="entry name" value="NHL repeat"/>
    <property type="match status" value="1"/>
</dbReference>
<sequence length="341" mass="36387">MAVLLAGLAAQLGLDAATLVHQLDSQQRFFEQVEASRWTVGELSYVDAASSAVLRSPYTLAFAEDGSLFVACFTLNHVVRLRMLEARRAQYKVFVSGNLLDGPVGMAVHGGQLLVASFTNDHIVRVNASDGALLQTFGSDEELDCPEGLAVGPDGNLYVASFLLRHIVRYELATGRYLGQFAPPAAAPPLSLHPHAASADAKDLAFDWHGDLHVTAYFHNSVHKFNGSTGAFLFAYGKGVVRGPVGITCGPSDGLMYVASYKDNQVLRFSPDGRFNGVAAGSETGSARRAGSRKAISSPSAVRFDPHDGTLWVASYTASTVVRFNSSFGASSGARVWRVTD</sequence>
<proteinExistence type="predicted"/>
<keyword evidence="1" id="KW-0732">Signal</keyword>
<feature type="signal peptide" evidence="1">
    <location>
        <begin position="1"/>
        <end position="16"/>
    </location>
</feature>
<gene>
    <name evidence="2" type="ORF">AB1Y20_007078</name>
</gene>
<dbReference type="CDD" id="cd05819">
    <property type="entry name" value="NHL"/>
    <property type="match status" value="1"/>
</dbReference>
<dbReference type="InterPro" id="IPR051344">
    <property type="entry name" value="Vgb"/>
</dbReference>
<protein>
    <recommendedName>
        <fullName evidence="4">SMP-30/Gluconolactonase/LRE-like region domain-containing protein</fullName>
    </recommendedName>
</protein>
<dbReference type="PANTHER" id="PTHR40274:SF3">
    <property type="entry name" value="VIRGINIAMYCIN B LYASE"/>
    <property type="match status" value="1"/>
</dbReference>
<evidence type="ECO:0008006" key="4">
    <source>
        <dbReference type="Google" id="ProtNLM"/>
    </source>
</evidence>
<dbReference type="AlphaFoldDB" id="A0AB34J0A2"/>
<dbReference type="Gene3D" id="2.120.10.30">
    <property type="entry name" value="TolB, C-terminal domain"/>
    <property type="match status" value="2"/>
</dbReference>
<keyword evidence="3" id="KW-1185">Reference proteome</keyword>
<reference evidence="2 3" key="1">
    <citation type="journal article" date="2024" name="Science">
        <title>Giant polyketide synthase enzymes in the biosynthesis of giant marine polyether toxins.</title>
        <authorList>
            <person name="Fallon T.R."/>
            <person name="Shende V.V."/>
            <person name="Wierzbicki I.H."/>
            <person name="Pendleton A.L."/>
            <person name="Watervoot N.F."/>
            <person name="Auber R.P."/>
            <person name="Gonzalez D.J."/>
            <person name="Wisecaver J.H."/>
            <person name="Moore B.S."/>
        </authorList>
    </citation>
    <scope>NUCLEOTIDE SEQUENCE [LARGE SCALE GENOMIC DNA]</scope>
    <source>
        <strain evidence="2 3">12B1</strain>
    </source>
</reference>
<feature type="chain" id="PRO_5044207189" description="SMP-30/Gluconolactonase/LRE-like region domain-containing protein" evidence="1">
    <location>
        <begin position="17"/>
        <end position="341"/>
    </location>
</feature>
<dbReference type="EMBL" id="JBGBPQ010000015">
    <property type="protein sequence ID" value="KAL1510792.1"/>
    <property type="molecule type" value="Genomic_DNA"/>
</dbReference>
<evidence type="ECO:0000313" key="3">
    <source>
        <dbReference type="Proteomes" id="UP001515480"/>
    </source>
</evidence>
<name>A0AB34J0A2_PRYPA</name>
<evidence type="ECO:0000256" key="1">
    <source>
        <dbReference type="SAM" id="SignalP"/>
    </source>
</evidence>
<dbReference type="Proteomes" id="UP001515480">
    <property type="component" value="Unassembled WGS sequence"/>
</dbReference>
<dbReference type="InterPro" id="IPR011042">
    <property type="entry name" value="6-blade_b-propeller_TolB-like"/>
</dbReference>
<evidence type="ECO:0000313" key="2">
    <source>
        <dbReference type="EMBL" id="KAL1510792.1"/>
    </source>
</evidence>
<comment type="caution">
    <text evidence="2">The sequence shown here is derived from an EMBL/GenBank/DDBJ whole genome shotgun (WGS) entry which is preliminary data.</text>
</comment>
<organism evidence="2 3">
    <name type="scientific">Prymnesium parvum</name>
    <name type="common">Toxic golden alga</name>
    <dbReference type="NCBI Taxonomy" id="97485"/>
    <lineage>
        <taxon>Eukaryota</taxon>
        <taxon>Haptista</taxon>
        <taxon>Haptophyta</taxon>
        <taxon>Prymnesiophyceae</taxon>
        <taxon>Prymnesiales</taxon>
        <taxon>Prymnesiaceae</taxon>
        <taxon>Prymnesium</taxon>
    </lineage>
</organism>
<dbReference type="PANTHER" id="PTHR40274">
    <property type="entry name" value="VIRGINIAMYCIN B LYASE"/>
    <property type="match status" value="1"/>
</dbReference>
<accession>A0AB34J0A2</accession>